<keyword evidence="2" id="KW-0812">Transmembrane</keyword>
<evidence type="ECO:0000313" key="4">
    <source>
        <dbReference type="EMBL" id="SDN31695.1"/>
    </source>
</evidence>
<dbReference type="Proteomes" id="UP000199370">
    <property type="component" value="Unassembled WGS sequence"/>
</dbReference>
<dbReference type="AlphaFoldDB" id="A0A1H0ADY9"/>
<keyword evidence="5" id="KW-1185">Reference proteome</keyword>
<proteinExistence type="predicted"/>
<dbReference type="InterPro" id="IPR011674">
    <property type="entry name" value="DUF1616"/>
</dbReference>
<sequence length="371" mass="40445">MGDVPDWWLAIPRPVRTLPADLAATAVLVVLTTLAVFLPVVNETPLRVVLGLPFVLFVPGYAFITALFPEDGSSPATAEDDSTEEYDVDDPETSRSGIDGIERVALSFGLSIALVPLIGLVLNFTPFGIRLVPIVVSLDAFTLVCIAVAAQRRQQLPTEDRFEVPYREWYAAGRDEFLEPDSRGDAVLNVLLVASILLATASVGYAVAVPKEGEQFSEFYVLTENESGDLVADDYPTNYTVGEQRPVVVGIGNHEGEQTEYTVVTSLQRVELVDNRTNISVLEETELERYTTTVPRGENATRNVPIQPTFTGENLRVVFLLYRGSPPANPTVDNAYRELHLWVNVSATNESVSIPSPADTGGQDGRPQVPV</sequence>
<feature type="transmembrane region" description="Helical" evidence="2">
    <location>
        <begin position="22"/>
        <end position="41"/>
    </location>
</feature>
<protein>
    <submittedName>
        <fullName evidence="4">Uncharacterized membrane protein</fullName>
    </submittedName>
</protein>
<dbReference type="STRING" id="996166.SAMN05192554_12646"/>
<evidence type="ECO:0000256" key="2">
    <source>
        <dbReference type="SAM" id="Phobius"/>
    </source>
</evidence>
<accession>A0A1H0ADY9</accession>
<feature type="compositionally biased region" description="Acidic residues" evidence="1">
    <location>
        <begin position="78"/>
        <end position="91"/>
    </location>
</feature>
<keyword evidence="2" id="KW-1133">Transmembrane helix</keyword>
<dbReference type="RefSeq" id="WP_089735885.1">
    <property type="nucleotide sequence ID" value="NZ_FNIA01000026.1"/>
</dbReference>
<reference evidence="4 5" key="1">
    <citation type="submission" date="2016-10" db="EMBL/GenBank/DDBJ databases">
        <authorList>
            <person name="de Groot N.N."/>
        </authorList>
    </citation>
    <scope>NUCLEOTIDE SEQUENCE [LARGE SCALE GENOMIC DNA]</scope>
    <source>
        <strain evidence="5">EB21,IBRC-M 10013,KCTC 4048</strain>
    </source>
</reference>
<organism evidence="4 5">
    <name type="scientific">Haloarchaeobius iranensis</name>
    <dbReference type="NCBI Taxonomy" id="996166"/>
    <lineage>
        <taxon>Archaea</taxon>
        <taxon>Methanobacteriati</taxon>
        <taxon>Methanobacteriota</taxon>
        <taxon>Stenosarchaea group</taxon>
        <taxon>Halobacteria</taxon>
        <taxon>Halobacteriales</taxon>
        <taxon>Halorubellaceae</taxon>
        <taxon>Haloarchaeobius</taxon>
    </lineage>
</organism>
<evidence type="ECO:0000313" key="5">
    <source>
        <dbReference type="Proteomes" id="UP000199370"/>
    </source>
</evidence>
<evidence type="ECO:0000259" key="3">
    <source>
        <dbReference type="Pfam" id="PF07760"/>
    </source>
</evidence>
<feature type="transmembrane region" description="Helical" evidence="2">
    <location>
        <begin position="104"/>
        <end position="124"/>
    </location>
</feature>
<keyword evidence="2" id="KW-0472">Membrane</keyword>
<name>A0A1H0ADY9_9EURY</name>
<feature type="domain" description="DUF1616" evidence="3">
    <location>
        <begin position="26"/>
        <end position="344"/>
    </location>
</feature>
<dbReference type="Pfam" id="PF07760">
    <property type="entry name" value="DUF1616"/>
    <property type="match status" value="1"/>
</dbReference>
<feature type="transmembrane region" description="Helical" evidence="2">
    <location>
        <begin position="186"/>
        <end position="208"/>
    </location>
</feature>
<feature type="region of interest" description="Disordered" evidence="1">
    <location>
        <begin position="352"/>
        <end position="371"/>
    </location>
</feature>
<feature type="transmembrane region" description="Helical" evidence="2">
    <location>
        <begin position="131"/>
        <end position="150"/>
    </location>
</feature>
<feature type="region of interest" description="Disordered" evidence="1">
    <location>
        <begin position="73"/>
        <end position="94"/>
    </location>
</feature>
<gene>
    <name evidence="4" type="ORF">SAMN05192554_12646</name>
</gene>
<feature type="transmembrane region" description="Helical" evidence="2">
    <location>
        <begin position="48"/>
        <end position="68"/>
    </location>
</feature>
<dbReference type="EMBL" id="FNIA01000026">
    <property type="protein sequence ID" value="SDN31695.1"/>
    <property type="molecule type" value="Genomic_DNA"/>
</dbReference>
<dbReference type="OrthoDB" id="82282at2157"/>
<evidence type="ECO:0000256" key="1">
    <source>
        <dbReference type="SAM" id="MobiDB-lite"/>
    </source>
</evidence>